<organism evidence="5 7">
    <name type="scientific">Bifidobacterium longum</name>
    <dbReference type="NCBI Taxonomy" id="216816"/>
    <lineage>
        <taxon>Bacteria</taxon>
        <taxon>Bacillati</taxon>
        <taxon>Actinomycetota</taxon>
        <taxon>Actinomycetes</taxon>
        <taxon>Bifidobacteriales</taxon>
        <taxon>Bifidobacteriaceae</taxon>
        <taxon>Bifidobacterium</taxon>
    </lineage>
</organism>
<dbReference type="PANTHER" id="PTHR30146">
    <property type="entry name" value="LACI-RELATED TRANSCRIPTIONAL REPRESSOR"/>
    <property type="match status" value="1"/>
</dbReference>
<dbReference type="SUPFAM" id="SSF47413">
    <property type="entry name" value="lambda repressor-like DNA-binding domains"/>
    <property type="match status" value="1"/>
</dbReference>
<dbReference type="SMART" id="SM00354">
    <property type="entry name" value="HTH_LACI"/>
    <property type="match status" value="1"/>
</dbReference>
<evidence type="ECO:0000256" key="3">
    <source>
        <dbReference type="ARBA" id="ARBA00023163"/>
    </source>
</evidence>
<dbReference type="InterPro" id="IPR010982">
    <property type="entry name" value="Lambda_DNA-bd_dom_sf"/>
</dbReference>
<evidence type="ECO:0000256" key="1">
    <source>
        <dbReference type="ARBA" id="ARBA00023015"/>
    </source>
</evidence>
<reference evidence="5 7" key="2">
    <citation type="submission" date="2017-12" db="EMBL/GenBank/DDBJ databases">
        <title>Bifidobacterium longum APC/DPC strains.</title>
        <authorList>
            <person name="Arboleya S."/>
        </authorList>
    </citation>
    <scope>NUCLEOTIDE SEQUENCE [LARGE SCALE GENOMIC DNA]</scope>
    <source>
        <strain evidence="5 7">APC1461</strain>
    </source>
</reference>
<evidence type="ECO:0000256" key="2">
    <source>
        <dbReference type="ARBA" id="ARBA00023125"/>
    </source>
</evidence>
<proteinExistence type="predicted"/>
<dbReference type="InterPro" id="IPR046335">
    <property type="entry name" value="LacI/GalR-like_sensor"/>
</dbReference>
<reference evidence="6 8" key="1">
    <citation type="submission" date="2017-11" db="EMBL/GenBank/DDBJ databases">
        <title>Draft genome sequence of Bifidobacterium longum UMA026, isolated from Holstein dairy cow feces.</title>
        <authorList>
            <person name="Albert K."/>
            <person name="Sela D.A."/>
        </authorList>
    </citation>
    <scope>NUCLEOTIDE SEQUENCE [LARGE SCALE GENOMIC DNA]</scope>
    <source>
        <strain evidence="6 8">UMA026</strain>
    </source>
</reference>
<dbReference type="InterPro" id="IPR000843">
    <property type="entry name" value="HTH_LacI"/>
</dbReference>
<comment type="caution">
    <text evidence="5">The sequence shown here is derived from an EMBL/GenBank/DDBJ whole genome shotgun (WGS) entry which is preliminary data.</text>
</comment>
<dbReference type="EMBL" id="PHUM01000005">
    <property type="protein sequence ID" value="PWH08883.1"/>
    <property type="molecule type" value="Genomic_DNA"/>
</dbReference>
<keyword evidence="2" id="KW-0238">DNA-binding</keyword>
<evidence type="ECO:0000313" key="6">
    <source>
        <dbReference type="EMBL" id="PWH08883.1"/>
    </source>
</evidence>
<dbReference type="EMBL" id="PJEG01000015">
    <property type="protein sequence ID" value="PKD14464.1"/>
    <property type="molecule type" value="Genomic_DNA"/>
</dbReference>
<dbReference type="Pfam" id="PF00532">
    <property type="entry name" value="Peripla_BP_1"/>
    <property type="match status" value="1"/>
</dbReference>
<sequence length="366" mass="40370">MQEQERTGKSPRAQSRVGLRDIAEALGISQTAVSFAINDKPGVSDETKRNVKEMARKLGWTPTYAAQALGSSRTMTVGFAPSRSADDYQTESFMLHFMAGAQLALSRKGYGLLFSPCTSLDEEIQVYRDWAKRKRVDAVVLVDLRSNDPRPRLLRELGMPAVLAGGPDPDDIVPSLSIDDSRTMESVLVHLSLLGHQRIAYLSGDSHLDYCMERTKAFESFTSTRGLGPLWVEFTDFDVNKAVAITQRLLVEEEPPTAFIFESETLAAASIRVITEVCVRQSELSGKDGGRRYPYNMPATVSFEDSFICRSLYPSVTAVHRDAGEYGTLVAKLLLKSLSGRPVSGNRKVLTPQLIIRESTRLAAAD</sequence>
<dbReference type="Pfam" id="PF13377">
    <property type="entry name" value="Peripla_BP_3"/>
    <property type="match status" value="1"/>
</dbReference>
<dbReference type="PROSITE" id="PS50932">
    <property type="entry name" value="HTH_LACI_2"/>
    <property type="match status" value="1"/>
</dbReference>
<keyword evidence="3" id="KW-0804">Transcription</keyword>
<dbReference type="Pfam" id="PF00356">
    <property type="entry name" value="LacI"/>
    <property type="match status" value="1"/>
</dbReference>
<dbReference type="InterPro" id="IPR001761">
    <property type="entry name" value="Peripla_BP/Lac1_sug-bd_dom"/>
</dbReference>
<keyword evidence="1" id="KW-0805">Transcription regulation</keyword>
<protein>
    <submittedName>
        <fullName evidence="6">LacI family transcriptional regulator</fullName>
    </submittedName>
    <submittedName>
        <fullName evidence="5">Transcriptional regulator, LacI family</fullName>
    </submittedName>
</protein>
<dbReference type="SUPFAM" id="SSF53822">
    <property type="entry name" value="Periplasmic binding protein-like I"/>
    <property type="match status" value="1"/>
</dbReference>
<dbReference type="RefSeq" id="WP_101027851.1">
    <property type="nucleotide sequence ID" value="NZ_CP139150.1"/>
</dbReference>
<accession>A0A2U2RSM8</accession>
<accession>A0A2N0TI88</accession>
<dbReference type="Gene3D" id="3.40.50.2300">
    <property type="match status" value="2"/>
</dbReference>
<dbReference type="Gene3D" id="1.10.260.40">
    <property type="entry name" value="lambda repressor-like DNA-binding domains"/>
    <property type="match status" value="1"/>
</dbReference>
<name>A0A2N0TI88_BIFLN</name>
<gene>
    <name evidence="5" type="ORF">APC1461_1301</name>
    <name evidence="6" type="ORF">CWE05_05200</name>
</gene>
<feature type="domain" description="HTH lacI-type" evidence="4">
    <location>
        <begin position="17"/>
        <end position="71"/>
    </location>
</feature>
<evidence type="ECO:0000259" key="4">
    <source>
        <dbReference type="PROSITE" id="PS50932"/>
    </source>
</evidence>
<dbReference type="GO" id="GO:0000976">
    <property type="term" value="F:transcription cis-regulatory region binding"/>
    <property type="evidence" value="ECO:0007669"/>
    <property type="project" value="TreeGrafter"/>
</dbReference>
<dbReference type="GO" id="GO:0003700">
    <property type="term" value="F:DNA-binding transcription factor activity"/>
    <property type="evidence" value="ECO:0007669"/>
    <property type="project" value="TreeGrafter"/>
</dbReference>
<dbReference type="AlphaFoldDB" id="A0A2N0TI88"/>
<evidence type="ECO:0000313" key="5">
    <source>
        <dbReference type="EMBL" id="PKD14464.1"/>
    </source>
</evidence>
<evidence type="ECO:0000313" key="7">
    <source>
        <dbReference type="Proteomes" id="UP000232928"/>
    </source>
</evidence>
<dbReference type="Proteomes" id="UP000232928">
    <property type="component" value="Unassembled WGS sequence"/>
</dbReference>
<dbReference type="InterPro" id="IPR028082">
    <property type="entry name" value="Peripla_BP_I"/>
</dbReference>
<dbReference type="Proteomes" id="UP000245582">
    <property type="component" value="Unassembled WGS sequence"/>
</dbReference>
<dbReference type="PANTHER" id="PTHR30146:SF155">
    <property type="entry name" value="ALANINE RACEMASE"/>
    <property type="match status" value="1"/>
</dbReference>
<evidence type="ECO:0000313" key="8">
    <source>
        <dbReference type="Proteomes" id="UP000245582"/>
    </source>
</evidence>